<comment type="subcellular location">
    <subcellularLocation>
        <location evidence="1">Membrane</location>
        <topology evidence="1">Single-pass membrane protein</topology>
    </subcellularLocation>
</comment>
<organism evidence="4 5">
    <name type="scientific">Kluyvera ascorbata</name>
    <dbReference type="NCBI Taxonomy" id="51288"/>
    <lineage>
        <taxon>Bacteria</taxon>
        <taxon>Pseudomonadati</taxon>
        <taxon>Pseudomonadota</taxon>
        <taxon>Gammaproteobacteria</taxon>
        <taxon>Enterobacterales</taxon>
        <taxon>Enterobacteriaceae</taxon>
        <taxon>Kluyvera</taxon>
    </lineage>
</organism>
<keyword evidence="3" id="KW-0472">Membrane</keyword>
<dbReference type="GO" id="GO:0016020">
    <property type="term" value="C:membrane"/>
    <property type="evidence" value="ECO:0007669"/>
    <property type="project" value="UniProtKB-SubCell"/>
</dbReference>
<proteinExistence type="predicted"/>
<protein>
    <submittedName>
        <fullName evidence="4">Glycosyltransferase family 2 protein</fullName>
    </submittedName>
</protein>
<dbReference type="InterPro" id="IPR029044">
    <property type="entry name" value="Nucleotide-diphossugar_trans"/>
</dbReference>
<gene>
    <name evidence="4" type="ORF">V4836_27080</name>
</gene>
<reference evidence="4 5" key="1">
    <citation type="submission" date="2023-10" db="EMBL/GenBank/DDBJ databases">
        <title>Wastewater isolates of ESBL- and carbapenemase-producing Gram-negative bacteria from New Zealand.</title>
        <authorList>
            <person name="Straub C."/>
            <person name="Weaver L."/>
            <person name="Cornelius A."/>
            <person name="Mcgill E."/>
            <person name="Dyet K."/>
            <person name="White L."/>
            <person name="Pattis I."/>
        </authorList>
    </citation>
    <scope>NUCLEOTIDE SEQUENCE [LARGE SCALE GENOMIC DNA]</scope>
    <source>
        <strain evidence="4 5">ESBL09</strain>
    </source>
</reference>
<dbReference type="CDD" id="cd00761">
    <property type="entry name" value="Glyco_tranf_GTA_type"/>
    <property type="match status" value="1"/>
</dbReference>
<dbReference type="Proteomes" id="UP001331691">
    <property type="component" value="Unassembled WGS sequence"/>
</dbReference>
<dbReference type="GO" id="GO:0005737">
    <property type="term" value="C:cytoplasm"/>
    <property type="evidence" value="ECO:0007669"/>
    <property type="project" value="TreeGrafter"/>
</dbReference>
<evidence type="ECO:0000313" key="5">
    <source>
        <dbReference type="Proteomes" id="UP001331691"/>
    </source>
</evidence>
<evidence type="ECO:0000256" key="3">
    <source>
        <dbReference type="ARBA" id="ARBA00022989"/>
    </source>
</evidence>
<dbReference type="Pfam" id="PF13704">
    <property type="entry name" value="Glyco_tranf_2_4"/>
    <property type="match status" value="1"/>
</dbReference>
<keyword evidence="5" id="KW-1185">Reference proteome</keyword>
<evidence type="ECO:0000256" key="2">
    <source>
        <dbReference type="ARBA" id="ARBA00022692"/>
    </source>
</evidence>
<evidence type="ECO:0000313" key="4">
    <source>
        <dbReference type="EMBL" id="MEE9657700.1"/>
    </source>
</evidence>
<sequence>MKLFVAAIIKNEMDALLEWIAYHRVVGVSGFIIADNGSNDGSRAFLDGLERLGIVTVLDFPDVVGQKPQLPAYERILRSCSEDIDLLAFIDADEFLVPLDPEQSIATSLDKWFSDPSVSAVALNWSNFGSNGELFAEEGLVTERFTQRAPQQFNANKNFKSIVRPNSAIHFNNPHHVELRYGRYIDTLGNDLVSHPKHGNGVSEEVVWNGVRVNHYVVKSLEEFLLGKHLRGSAATANRVKHKAYFKAHDRNDETCLLAAALAPKVKAEMAALQAQLDALPEEESPQKSDSWLATRVKKLIG</sequence>
<dbReference type="EMBL" id="JAZKKV010000005">
    <property type="protein sequence ID" value="MEE9657700.1"/>
    <property type="molecule type" value="Genomic_DNA"/>
</dbReference>
<dbReference type="RefSeq" id="WP_094337668.1">
    <property type="nucleotide sequence ID" value="NZ_JAZKKV010000005.1"/>
</dbReference>
<comment type="caution">
    <text evidence="4">The sequence shown here is derived from an EMBL/GenBank/DDBJ whole genome shotgun (WGS) entry which is preliminary data.</text>
</comment>
<dbReference type="AlphaFoldDB" id="A0AB35XEF6"/>
<evidence type="ECO:0000256" key="1">
    <source>
        <dbReference type="ARBA" id="ARBA00004167"/>
    </source>
</evidence>
<dbReference type="PANTHER" id="PTHR21461">
    <property type="entry name" value="GLYCOSYLTRANSFERASE FAMILY 92 PROTEIN"/>
    <property type="match status" value="1"/>
</dbReference>
<dbReference type="SUPFAM" id="SSF53448">
    <property type="entry name" value="Nucleotide-diphospho-sugar transferases"/>
    <property type="match status" value="1"/>
</dbReference>
<dbReference type="GO" id="GO:0016757">
    <property type="term" value="F:glycosyltransferase activity"/>
    <property type="evidence" value="ECO:0007669"/>
    <property type="project" value="TreeGrafter"/>
</dbReference>
<name>A0AB35XEF6_9ENTR</name>
<keyword evidence="3" id="KW-1133">Transmembrane helix</keyword>
<keyword evidence="2" id="KW-0812">Transmembrane</keyword>
<accession>A0AB35XEF6</accession>
<dbReference type="PANTHER" id="PTHR21461:SF69">
    <property type="entry name" value="GLYCOSYLTRANSFERASE FAMILY 92 PROTEIN"/>
    <property type="match status" value="1"/>
</dbReference>